<comment type="caution">
    <text evidence="2">The sequence shown here is derived from an EMBL/GenBank/DDBJ whole genome shotgun (WGS) entry which is preliminary data.</text>
</comment>
<gene>
    <name evidence="2" type="ORF">HCN44_002699</name>
</gene>
<sequence length="93" mass="10231">MKIELSLVLLLAVCAFGQSCGPPGRVNRMKKIDIYHWNDGSKINSSTLDIIRQLVNNNQLQGVVGAAFRPIHIDEALHHVVNPNAIGSTIIKF</sequence>
<evidence type="ECO:0000313" key="2">
    <source>
        <dbReference type="EMBL" id="KAF7991137.1"/>
    </source>
</evidence>
<name>A0A834XRD4_APHGI</name>
<dbReference type="OrthoDB" id="9930022at2759"/>
<keyword evidence="1" id="KW-0732">Signal</keyword>
<reference evidence="2 3" key="1">
    <citation type="submission" date="2020-08" db="EMBL/GenBank/DDBJ databases">
        <title>Aphidius gifuensis genome sequencing and assembly.</title>
        <authorList>
            <person name="Du Z."/>
        </authorList>
    </citation>
    <scope>NUCLEOTIDE SEQUENCE [LARGE SCALE GENOMIC DNA]</scope>
    <source>
        <strain evidence="2">YNYX2018</strain>
        <tissue evidence="2">Adults</tissue>
    </source>
</reference>
<dbReference type="EMBL" id="JACMRX010000004">
    <property type="protein sequence ID" value="KAF7991137.1"/>
    <property type="molecule type" value="Genomic_DNA"/>
</dbReference>
<keyword evidence="3" id="KW-1185">Reference proteome</keyword>
<evidence type="ECO:0000313" key="3">
    <source>
        <dbReference type="Proteomes" id="UP000639338"/>
    </source>
</evidence>
<protein>
    <submittedName>
        <fullName evidence="2">Uncharacterized protein</fullName>
    </submittedName>
</protein>
<dbReference type="AlphaFoldDB" id="A0A834XRD4"/>
<proteinExistence type="predicted"/>
<dbReference type="PROSITE" id="PS51257">
    <property type="entry name" value="PROKAR_LIPOPROTEIN"/>
    <property type="match status" value="1"/>
</dbReference>
<organism evidence="2 3">
    <name type="scientific">Aphidius gifuensis</name>
    <name type="common">Parasitoid wasp</name>
    <dbReference type="NCBI Taxonomy" id="684658"/>
    <lineage>
        <taxon>Eukaryota</taxon>
        <taxon>Metazoa</taxon>
        <taxon>Ecdysozoa</taxon>
        <taxon>Arthropoda</taxon>
        <taxon>Hexapoda</taxon>
        <taxon>Insecta</taxon>
        <taxon>Pterygota</taxon>
        <taxon>Neoptera</taxon>
        <taxon>Endopterygota</taxon>
        <taxon>Hymenoptera</taxon>
        <taxon>Apocrita</taxon>
        <taxon>Ichneumonoidea</taxon>
        <taxon>Braconidae</taxon>
        <taxon>Aphidiinae</taxon>
        <taxon>Aphidius</taxon>
    </lineage>
</organism>
<feature type="signal peptide" evidence="1">
    <location>
        <begin position="1"/>
        <end position="19"/>
    </location>
</feature>
<accession>A0A834XRD4</accession>
<feature type="chain" id="PRO_5032727796" evidence="1">
    <location>
        <begin position="20"/>
        <end position="93"/>
    </location>
</feature>
<evidence type="ECO:0000256" key="1">
    <source>
        <dbReference type="SAM" id="SignalP"/>
    </source>
</evidence>
<dbReference type="Proteomes" id="UP000639338">
    <property type="component" value="Unassembled WGS sequence"/>
</dbReference>